<dbReference type="InParanoid" id="A0A168KU31"/>
<reference evidence="1" key="1">
    <citation type="submission" date="2016-04" db="EMBL/GenBank/DDBJ databases">
        <authorList>
            <person name="Evans L.H."/>
            <person name="Alamgir A."/>
            <person name="Owens N."/>
            <person name="Weber N.D."/>
            <person name="Virtaneva K."/>
            <person name="Barbian K."/>
            <person name="Babar A."/>
            <person name="Rosenke K."/>
        </authorList>
    </citation>
    <scope>NUCLEOTIDE SEQUENCE [LARGE SCALE GENOMIC DNA]</scope>
    <source>
        <strain evidence="1">CBS 101.48</strain>
    </source>
</reference>
<evidence type="ECO:0000313" key="1">
    <source>
        <dbReference type="EMBL" id="SAL95457.1"/>
    </source>
</evidence>
<evidence type="ECO:0000313" key="2">
    <source>
        <dbReference type="Proteomes" id="UP000078561"/>
    </source>
</evidence>
<gene>
    <name evidence="1" type="primary">ABSGL_00786.1 scaffold 958</name>
</gene>
<dbReference type="AlphaFoldDB" id="A0A168KU31"/>
<dbReference type="EMBL" id="LT550334">
    <property type="protein sequence ID" value="SAL95457.1"/>
    <property type="molecule type" value="Genomic_DNA"/>
</dbReference>
<proteinExistence type="predicted"/>
<protein>
    <submittedName>
        <fullName evidence="1">Uncharacterized protein</fullName>
    </submittedName>
</protein>
<organism evidence="1">
    <name type="scientific">Absidia glauca</name>
    <name type="common">Pin mould</name>
    <dbReference type="NCBI Taxonomy" id="4829"/>
    <lineage>
        <taxon>Eukaryota</taxon>
        <taxon>Fungi</taxon>
        <taxon>Fungi incertae sedis</taxon>
        <taxon>Mucoromycota</taxon>
        <taxon>Mucoromycotina</taxon>
        <taxon>Mucoromycetes</taxon>
        <taxon>Mucorales</taxon>
        <taxon>Cunninghamellaceae</taxon>
        <taxon>Absidia</taxon>
    </lineage>
</organism>
<accession>A0A168KU31</accession>
<keyword evidence="2" id="KW-1185">Reference proteome</keyword>
<name>A0A168KU31_ABSGL</name>
<sequence length="124" mass="14098">MEEANVRRGKTQMDKMVRRREMPCVRRSKSLYMRRVVGGTAPILMEREKSDEEYSPNRMLKFSRSANWPIREVRAPICIEVKGKNVLPSYTLPVTTTINNNLVKALNTLDVSLGSMASARALLA</sequence>
<dbReference type="Proteomes" id="UP000078561">
    <property type="component" value="Unassembled WGS sequence"/>
</dbReference>